<dbReference type="AlphaFoldDB" id="A0A5P6P913"/>
<dbReference type="RefSeq" id="WP_151647698.1">
    <property type="nucleotide sequence ID" value="NZ_CP044543.1"/>
</dbReference>
<evidence type="ECO:0000313" key="2">
    <source>
        <dbReference type="Proteomes" id="UP000325641"/>
    </source>
</evidence>
<reference evidence="2" key="1">
    <citation type="submission" date="2019-10" db="EMBL/GenBank/DDBJ databases">
        <title>Complete Genome Sequence of Bradyrhizobium betae type strain PL7HG1T.</title>
        <authorList>
            <person name="Bromfield E.S.P."/>
            <person name="Cloutier S."/>
        </authorList>
    </citation>
    <scope>NUCLEOTIDE SEQUENCE [LARGE SCALE GENOMIC DNA]</scope>
    <source>
        <strain evidence="2">PL7HG1</strain>
    </source>
</reference>
<sequence>MLSNSHHHVDPANDAKRTYLESLIREDFERCHPGETLDDVKRRAPFSKEDKGLLRDWMAVAATRAAAEQAALPARLAA</sequence>
<dbReference type="OrthoDB" id="8410490at2"/>
<name>A0A5P6P913_9BRAD</name>
<dbReference type="KEGG" id="bbet:F8237_21490"/>
<dbReference type="Proteomes" id="UP000325641">
    <property type="component" value="Chromosome"/>
</dbReference>
<organism evidence="1 2">
    <name type="scientific">Bradyrhizobium betae</name>
    <dbReference type="NCBI Taxonomy" id="244734"/>
    <lineage>
        <taxon>Bacteria</taxon>
        <taxon>Pseudomonadati</taxon>
        <taxon>Pseudomonadota</taxon>
        <taxon>Alphaproteobacteria</taxon>
        <taxon>Hyphomicrobiales</taxon>
        <taxon>Nitrobacteraceae</taxon>
        <taxon>Bradyrhizobium</taxon>
    </lineage>
</organism>
<proteinExistence type="predicted"/>
<evidence type="ECO:0000313" key="1">
    <source>
        <dbReference type="EMBL" id="QFI74755.1"/>
    </source>
</evidence>
<dbReference type="EMBL" id="CP044543">
    <property type="protein sequence ID" value="QFI74755.1"/>
    <property type="molecule type" value="Genomic_DNA"/>
</dbReference>
<protein>
    <submittedName>
        <fullName evidence="1">Uncharacterized protein</fullName>
    </submittedName>
</protein>
<gene>
    <name evidence="1" type="ORF">F8237_21490</name>
</gene>
<accession>A0A5P6P913</accession>